<accession>A0ABW5GJK4</accession>
<name>A0ABW5GJK4_9PSEU</name>
<dbReference type="EMBL" id="JBHUKU010000009">
    <property type="protein sequence ID" value="MFD2461035.1"/>
    <property type="molecule type" value="Genomic_DNA"/>
</dbReference>
<protein>
    <submittedName>
        <fullName evidence="1">Uncharacterized protein</fullName>
    </submittedName>
</protein>
<keyword evidence="2" id="KW-1185">Reference proteome</keyword>
<evidence type="ECO:0000313" key="2">
    <source>
        <dbReference type="Proteomes" id="UP001597419"/>
    </source>
</evidence>
<reference evidence="2" key="1">
    <citation type="journal article" date="2019" name="Int. J. Syst. Evol. Microbiol.">
        <title>The Global Catalogue of Microorganisms (GCM) 10K type strain sequencing project: providing services to taxonomists for standard genome sequencing and annotation.</title>
        <authorList>
            <consortium name="The Broad Institute Genomics Platform"/>
            <consortium name="The Broad Institute Genome Sequencing Center for Infectious Disease"/>
            <person name="Wu L."/>
            <person name="Ma J."/>
        </authorList>
    </citation>
    <scope>NUCLEOTIDE SEQUENCE [LARGE SCALE GENOMIC DNA]</scope>
    <source>
        <strain evidence="2">CGMCC 4.7643</strain>
    </source>
</reference>
<comment type="caution">
    <text evidence="1">The sequence shown here is derived from an EMBL/GenBank/DDBJ whole genome shotgun (WGS) entry which is preliminary data.</text>
</comment>
<sequence length="159" mass="16241">MSAAEQADPAGRWADGYCGAVTHLVRALATLPTVDPSTAQQAAKTSSALLGAVVGGLDQSIAGLRALDAPPAPAADQARADMVGRFGGIRQRAQDVRKRIDDGRADPAVTRDALGDARAALDEIAGLNVLKGLQDVPDLDAASKRAPGCQQLTVPAAPR</sequence>
<dbReference type="RefSeq" id="WP_345406611.1">
    <property type="nucleotide sequence ID" value="NZ_BAABHG010000020.1"/>
</dbReference>
<proteinExistence type="predicted"/>
<organism evidence="1 2">
    <name type="scientific">Amycolatopsis samaneae</name>
    <dbReference type="NCBI Taxonomy" id="664691"/>
    <lineage>
        <taxon>Bacteria</taxon>
        <taxon>Bacillati</taxon>
        <taxon>Actinomycetota</taxon>
        <taxon>Actinomycetes</taxon>
        <taxon>Pseudonocardiales</taxon>
        <taxon>Pseudonocardiaceae</taxon>
        <taxon>Amycolatopsis</taxon>
    </lineage>
</organism>
<dbReference type="Proteomes" id="UP001597419">
    <property type="component" value="Unassembled WGS sequence"/>
</dbReference>
<gene>
    <name evidence="1" type="ORF">ACFSYJ_20685</name>
</gene>
<evidence type="ECO:0000313" key="1">
    <source>
        <dbReference type="EMBL" id="MFD2461035.1"/>
    </source>
</evidence>